<comment type="caution">
    <text evidence="2">The sequence shown here is derived from an EMBL/GenBank/DDBJ whole genome shotgun (WGS) entry which is preliminary data.</text>
</comment>
<dbReference type="EMBL" id="SODU01000002">
    <property type="protein sequence ID" value="TDW90166.1"/>
    <property type="molecule type" value="Genomic_DNA"/>
</dbReference>
<name>A0ABY2FFN3_9ACTN</name>
<dbReference type="Proteomes" id="UP000295060">
    <property type="component" value="Unassembled WGS sequence"/>
</dbReference>
<dbReference type="Pfam" id="PF13338">
    <property type="entry name" value="AbiEi_4"/>
    <property type="match status" value="1"/>
</dbReference>
<reference evidence="2 3" key="1">
    <citation type="submission" date="2019-03" db="EMBL/GenBank/DDBJ databases">
        <title>Genomic Encyclopedia of Type Strains, Phase III (KMG-III): the genomes of soil and plant-associated and newly described type strains.</title>
        <authorList>
            <person name="Whitman W."/>
        </authorList>
    </citation>
    <scope>NUCLEOTIDE SEQUENCE [LARGE SCALE GENOMIC DNA]</scope>
    <source>
        <strain evidence="2 3">VKMAc-2574</strain>
    </source>
</reference>
<proteinExistence type="predicted"/>
<feature type="domain" description="AbiEi antitoxin N-terminal" evidence="1">
    <location>
        <begin position="57"/>
        <end position="101"/>
    </location>
</feature>
<organism evidence="2 3">
    <name type="scientific">Kribbella pratensis</name>
    <dbReference type="NCBI Taxonomy" id="2512112"/>
    <lineage>
        <taxon>Bacteria</taxon>
        <taxon>Bacillati</taxon>
        <taxon>Actinomycetota</taxon>
        <taxon>Actinomycetes</taxon>
        <taxon>Propionibacteriales</taxon>
        <taxon>Kribbellaceae</taxon>
        <taxon>Kribbella</taxon>
    </lineage>
</organism>
<dbReference type="InterPro" id="IPR025159">
    <property type="entry name" value="AbiEi_N"/>
</dbReference>
<evidence type="ECO:0000259" key="1">
    <source>
        <dbReference type="Pfam" id="PF13338"/>
    </source>
</evidence>
<keyword evidence="3" id="KW-1185">Reference proteome</keyword>
<evidence type="ECO:0000313" key="2">
    <source>
        <dbReference type="EMBL" id="TDW90166.1"/>
    </source>
</evidence>
<dbReference type="InterPro" id="IPR011335">
    <property type="entry name" value="Restrct_endonuc-II-like"/>
</dbReference>
<protein>
    <recommendedName>
        <fullName evidence="1">AbiEi antitoxin N-terminal domain-containing protein</fullName>
    </recommendedName>
</protein>
<accession>A0ABY2FFN3</accession>
<evidence type="ECO:0000313" key="3">
    <source>
        <dbReference type="Proteomes" id="UP000295060"/>
    </source>
</evidence>
<dbReference type="SUPFAM" id="SSF52980">
    <property type="entry name" value="Restriction endonuclease-like"/>
    <property type="match status" value="1"/>
</dbReference>
<sequence>MGLPTDPEGCPLIFSVGNPPTEGMPTELEGSRLSTGWGLWQPGEGDSVDAWLVNPKLKLLADTQGGVYSRGQAADCGYTPGQINDRIQDGRWERIRHGQYAEAVELDHLPAWDQQSLKHRRLVHAVMNSMSPGRVAVSHQSALVLHRVPLWGPELAEVHVNRLDRHRGGRIAGVRHHRGKLTDVDLTVTDGLLATTVPRALFETACTSSFEAAVVSADAVRRDHPISEVDVQRLLEATEFWPGSATARAALGFSDPLSESVGESRFRVLVHTYGLPAPVLQAVFTDAAGFVGRVDFFFAAERTVVEFDGLLKYGDGARETLIREKLREDRLRALGLQVVRVTWADLDHPASLIARIRAAFARA</sequence>
<gene>
    <name evidence="2" type="ORF">EV137_3977</name>
</gene>